<dbReference type="PROSITE" id="PS51375">
    <property type="entry name" value="PPR"/>
    <property type="match status" value="6"/>
</dbReference>
<dbReference type="Gene3D" id="1.25.40.10">
    <property type="entry name" value="Tetratricopeptide repeat domain"/>
    <property type="match status" value="3"/>
</dbReference>
<reference evidence="5" key="1">
    <citation type="submission" date="2016-06" db="EMBL/GenBank/DDBJ databases">
        <title>Parallel loss of symbiosis genes in relatives of nitrogen-fixing non-legume Parasponia.</title>
        <authorList>
            <person name="Van Velzen R."/>
            <person name="Holmer R."/>
            <person name="Bu F."/>
            <person name="Rutten L."/>
            <person name="Van Zeijl A."/>
            <person name="Liu W."/>
            <person name="Santuari L."/>
            <person name="Cao Q."/>
            <person name="Sharma T."/>
            <person name="Shen D."/>
            <person name="Roswanjaya Y."/>
            <person name="Wardhani T."/>
            <person name="Kalhor M.S."/>
            <person name="Jansen J."/>
            <person name="Van den Hoogen J."/>
            <person name="Gungor B."/>
            <person name="Hartog M."/>
            <person name="Hontelez J."/>
            <person name="Verver J."/>
            <person name="Yang W.-C."/>
            <person name="Schijlen E."/>
            <person name="Repin R."/>
            <person name="Schilthuizen M."/>
            <person name="Schranz E."/>
            <person name="Heidstra R."/>
            <person name="Miyata K."/>
            <person name="Fedorova E."/>
            <person name="Kohlen W."/>
            <person name="Bisseling T."/>
            <person name="Smit S."/>
            <person name="Geurts R."/>
        </authorList>
    </citation>
    <scope>NUCLEOTIDE SEQUENCE [LARGE SCALE GENOMIC DNA]</scope>
    <source>
        <strain evidence="5">cv. WU1-14</strain>
    </source>
</reference>
<evidence type="ECO:0000256" key="3">
    <source>
        <dbReference type="PROSITE-ProRule" id="PRU00708"/>
    </source>
</evidence>
<dbReference type="PANTHER" id="PTHR47941">
    <property type="entry name" value="PENTATRICOPEPTIDE REPEAT-CONTAINING PROTEIN 3, MITOCHONDRIAL"/>
    <property type="match status" value="1"/>
</dbReference>
<organism evidence="4 5">
    <name type="scientific">Parasponia andersonii</name>
    <name type="common">Sponia andersonii</name>
    <dbReference type="NCBI Taxonomy" id="3476"/>
    <lineage>
        <taxon>Eukaryota</taxon>
        <taxon>Viridiplantae</taxon>
        <taxon>Streptophyta</taxon>
        <taxon>Embryophyta</taxon>
        <taxon>Tracheophyta</taxon>
        <taxon>Spermatophyta</taxon>
        <taxon>Magnoliopsida</taxon>
        <taxon>eudicotyledons</taxon>
        <taxon>Gunneridae</taxon>
        <taxon>Pentapetalae</taxon>
        <taxon>rosids</taxon>
        <taxon>fabids</taxon>
        <taxon>Rosales</taxon>
        <taxon>Cannabaceae</taxon>
        <taxon>Parasponia</taxon>
    </lineage>
</organism>
<dbReference type="Pfam" id="PF01535">
    <property type="entry name" value="PPR"/>
    <property type="match status" value="2"/>
</dbReference>
<feature type="repeat" description="PPR" evidence="3">
    <location>
        <begin position="349"/>
        <end position="383"/>
    </location>
</feature>
<feature type="repeat" description="PPR" evidence="3">
    <location>
        <begin position="314"/>
        <end position="348"/>
    </location>
</feature>
<feature type="repeat" description="PPR" evidence="3">
    <location>
        <begin position="419"/>
        <end position="453"/>
    </location>
</feature>
<evidence type="ECO:0000256" key="1">
    <source>
        <dbReference type="ARBA" id="ARBA00007626"/>
    </source>
</evidence>
<proteinExistence type="inferred from homology"/>
<dbReference type="EMBL" id="JXTB01000119">
    <property type="protein sequence ID" value="PON61778.1"/>
    <property type="molecule type" value="Genomic_DNA"/>
</dbReference>
<name>A0A2P5CL58_PARAD</name>
<dbReference type="Proteomes" id="UP000237105">
    <property type="component" value="Unassembled WGS sequence"/>
</dbReference>
<accession>A0A2P5CL58</accession>
<keyword evidence="2" id="KW-0677">Repeat</keyword>
<gene>
    <name evidence="4" type="ORF">PanWU01x14_144370</name>
</gene>
<dbReference type="NCBIfam" id="TIGR00756">
    <property type="entry name" value="PPR"/>
    <property type="match status" value="4"/>
</dbReference>
<evidence type="ECO:0000313" key="4">
    <source>
        <dbReference type="EMBL" id="PON61778.1"/>
    </source>
</evidence>
<comment type="caution">
    <text evidence="4">The sequence shown here is derived from an EMBL/GenBank/DDBJ whole genome shotgun (WGS) entry which is preliminary data.</text>
</comment>
<dbReference type="InterPro" id="IPR011990">
    <property type="entry name" value="TPR-like_helical_dom_sf"/>
</dbReference>
<dbReference type="STRING" id="3476.A0A2P5CL58"/>
<sequence length="503" mass="57923">MRAAMVEHLSSHLRPDRYLFQNPVFFTFRVFCSESSVKDDDVEAVYRILSSSNSSGNLKQSLKSSGVFLSNDLIDKVLKRVRFGHGNPLQTLEFFNYTGNRKGFYHTAFSLDTMLYILGRSRMFEKIWDVLTDVRRKDRTLITSRTVMVVLARVAKVCSVRQTVESFRRFKRLVPEFDTNCFNALLRTLCQEKSMTDARNVYHSLKHSFRPNLQTFNILLSGWKSAEEAEGFFEEMMQMGVKPDIVSYNCLVDVYCKGREIEKAYKVVEKMRDEEIMPDVITHTIIIGGLGLVGQPDKARVVLKEMKEDGCYPDAAAYNAAIRNFCIAKRLGDAYSLIDEMVNKGLNPNATTYNLFFRVFYWSNDLRSSWNLYARMMETGCLPNTQSCMFLIRLFRRQEEVEMALQLWNDMVEKGFGSYMLVSDVLFDLLCNMGKLVEAERCFLQMVEKGHKPSNVSFRRIKVLMELANKQDSLRNLSEKMVIFGPIITSPENTGVSTPSFPS</sequence>
<dbReference type="AlphaFoldDB" id="A0A2P5CL58"/>
<feature type="repeat" description="PPR" evidence="3">
    <location>
        <begin position="244"/>
        <end position="278"/>
    </location>
</feature>
<dbReference type="Pfam" id="PF13041">
    <property type="entry name" value="PPR_2"/>
    <property type="match status" value="2"/>
</dbReference>
<evidence type="ECO:0000313" key="5">
    <source>
        <dbReference type="Proteomes" id="UP000237105"/>
    </source>
</evidence>
<feature type="repeat" description="PPR" evidence="3">
    <location>
        <begin position="279"/>
        <end position="313"/>
    </location>
</feature>
<protein>
    <submittedName>
        <fullName evidence="4">Tetratricopeptide-like helical domain containing protein</fullName>
    </submittedName>
</protein>
<dbReference type="InterPro" id="IPR002885">
    <property type="entry name" value="PPR_rpt"/>
</dbReference>
<keyword evidence="5" id="KW-1185">Reference proteome</keyword>
<evidence type="ECO:0000256" key="2">
    <source>
        <dbReference type="ARBA" id="ARBA00022737"/>
    </source>
</evidence>
<dbReference type="SUPFAM" id="SSF81901">
    <property type="entry name" value="HCP-like"/>
    <property type="match status" value="1"/>
</dbReference>
<dbReference type="OrthoDB" id="185373at2759"/>
<feature type="repeat" description="PPR" evidence="3">
    <location>
        <begin position="384"/>
        <end position="418"/>
    </location>
</feature>
<comment type="similarity">
    <text evidence="1">Belongs to the PPR family. P subfamily.</text>
</comment>
<dbReference type="Pfam" id="PF13812">
    <property type="entry name" value="PPR_3"/>
    <property type="match status" value="1"/>
</dbReference>